<proteinExistence type="inferred from homology"/>
<evidence type="ECO:0000256" key="3">
    <source>
        <dbReference type="ARBA" id="ARBA00022741"/>
    </source>
</evidence>
<reference evidence="6" key="1">
    <citation type="submission" date="2022-08" db="EMBL/GenBank/DDBJ databases">
        <title>The genomic sequence of strain Paenibacillus sp. SCIV0701.</title>
        <authorList>
            <person name="Zhao H."/>
        </authorList>
    </citation>
    <scope>NUCLEOTIDE SEQUENCE</scope>
    <source>
        <strain evidence="6">SCIV0701</strain>
    </source>
</reference>
<dbReference type="PANTHER" id="PTHR43335:SF11">
    <property type="entry name" value="ABC TRANSPORTER RELATED"/>
    <property type="match status" value="1"/>
</dbReference>
<dbReference type="InterPro" id="IPR003593">
    <property type="entry name" value="AAA+_ATPase"/>
</dbReference>
<dbReference type="EMBL" id="JANIPJ010000002">
    <property type="protein sequence ID" value="MCR2802755.1"/>
    <property type="molecule type" value="Genomic_DNA"/>
</dbReference>
<feature type="domain" description="ABC transporter" evidence="5">
    <location>
        <begin position="6"/>
        <end position="232"/>
    </location>
</feature>
<dbReference type="PROSITE" id="PS50893">
    <property type="entry name" value="ABC_TRANSPORTER_2"/>
    <property type="match status" value="1"/>
</dbReference>
<dbReference type="InterPro" id="IPR003439">
    <property type="entry name" value="ABC_transporter-like_ATP-bd"/>
</dbReference>
<dbReference type="RefSeq" id="WP_257442469.1">
    <property type="nucleotide sequence ID" value="NZ_JANIPJ010000002.1"/>
</dbReference>
<dbReference type="PANTHER" id="PTHR43335">
    <property type="entry name" value="ABC TRANSPORTER, ATP-BINDING PROTEIN"/>
    <property type="match status" value="1"/>
</dbReference>
<protein>
    <submittedName>
        <fullName evidence="6">ABC transporter ATP-binding protein</fullName>
    </submittedName>
</protein>
<gene>
    <name evidence="6" type="ORF">NQZ67_02570</name>
</gene>
<name>A0A9X2MLX0_9BACL</name>
<evidence type="ECO:0000256" key="1">
    <source>
        <dbReference type="ARBA" id="ARBA00005417"/>
    </source>
</evidence>
<keyword evidence="2" id="KW-0813">Transport</keyword>
<organism evidence="6 7">
    <name type="scientific">Paenibacillus soyae</name>
    <dbReference type="NCBI Taxonomy" id="2969249"/>
    <lineage>
        <taxon>Bacteria</taxon>
        <taxon>Bacillati</taxon>
        <taxon>Bacillota</taxon>
        <taxon>Bacilli</taxon>
        <taxon>Bacillales</taxon>
        <taxon>Paenibacillaceae</taxon>
        <taxon>Paenibacillus</taxon>
    </lineage>
</organism>
<dbReference type="GO" id="GO:0016887">
    <property type="term" value="F:ATP hydrolysis activity"/>
    <property type="evidence" value="ECO:0007669"/>
    <property type="project" value="InterPro"/>
</dbReference>
<dbReference type="Proteomes" id="UP001141950">
    <property type="component" value="Unassembled WGS sequence"/>
</dbReference>
<comment type="similarity">
    <text evidence="1">Belongs to the ABC transporter superfamily.</text>
</comment>
<dbReference type="Pfam" id="PF00005">
    <property type="entry name" value="ABC_tran"/>
    <property type="match status" value="1"/>
</dbReference>
<dbReference type="CDD" id="cd03230">
    <property type="entry name" value="ABC_DR_subfamily_A"/>
    <property type="match status" value="1"/>
</dbReference>
<dbReference type="InterPro" id="IPR027417">
    <property type="entry name" value="P-loop_NTPase"/>
</dbReference>
<sequence length="241" mass="26076">MAEPFVELAGVNKRMKRQTVIEGLRLNIRQGSIVALCGGNGAGKSTILKMIAGILQPDSGTITIGGVSWRGERRRYAELIGYMPDDFRFSPGLTAFETLSFWASLRGLPKSTAQEALERVGLADTGSKPVASFSKGMRQRVLFAQAILAKPPLVLMDEPTNGLDPYWIDTFVRQVKELSAAGQTVIFSTHQLQVAEALADHIALLRGGRIELEGDATEIRQRLGAAGLQAAFSEWFGISSG</sequence>
<dbReference type="PROSITE" id="PS00211">
    <property type="entry name" value="ABC_TRANSPORTER_1"/>
    <property type="match status" value="1"/>
</dbReference>
<dbReference type="GO" id="GO:0005524">
    <property type="term" value="F:ATP binding"/>
    <property type="evidence" value="ECO:0007669"/>
    <property type="project" value="UniProtKB-KW"/>
</dbReference>
<evidence type="ECO:0000313" key="7">
    <source>
        <dbReference type="Proteomes" id="UP001141950"/>
    </source>
</evidence>
<keyword evidence="3" id="KW-0547">Nucleotide-binding</keyword>
<accession>A0A9X2MLX0</accession>
<evidence type="ECO:0000313" key="6">
    <source>
        <dbReference type="EMBL" id="MCR2802755.1"/>
    </source>
</evidence>
<evidence type="ECO:0000256" key="4">
    <source>
        <dbReference type="ARBA" id="ARBA00022840"/>
    </source>
</evidence>
<keyword evidence="7" id="KW-1185">Reference proteome</keyword>
<evidence type="ECO:0000259" key="5">
    <source>
        <dbReference type="PROSITE" id="PS50893"/>
    </source>
</evidence>
<evidence type="ECO:0000256" key="2">
    <source>
        <dbReference type="ARBA" id="ARBA00022448"/>
    </source>
</evidence>
<dbReference type="AlphaFoldDB" id="A0A9X2MLX0"/>
<dbReference type="SUPFAM" id="SSF52540">
    <property type="entry name" value="P-loop containing nucleoside triphosphate hydrolases"/>
    <property type="match status" value="1"/>
</dbReference>
<dbReference type="SMART" id="SM00382">
    <property type="entry name" value="AAA"/>
    <property type="match status" value="1"/>
</dbReference>
<dbReference type="InterPro" id="IPR017871">
    <property type="entry name" value="ABC_transporter-like_CS"/>
</dbReference>
<dbReference type="Gene3D" id="3.40.50.300">
    <property type="entry name" value="P-loop containing nucleotide triphosphate hydrolases"/>
    <property type="match status" value="1"/>
</dbReference>
<keyword evidence="4 6" id="KW-0067">ATP-binding</keyword>
<comment type="caution">
    <text evidence="6">The sequence shown here is derived from an EMBL/GenBank/DDBJ whole genome shotgun (WGS) entry which is preliminary data.</text>
</comment>